<dbReference type="SUPFAM" id="SSF48452">
    <property type="entry name" value="TPR-like"/>
    <property type="match status" value="1"/>
</dbReference>
<keyword evidence="1" id="KW-0175">Coiled coil</keyword>
<dbReference type="Gene3D" id="1.25.40.10">
    <property type="entry name" value="Tetratricopeptide repeat domain"/>
    <property type="match status" value="1"/>
</dbReference>
<organism evidence="3 4">
    <name type="scientific">Pseudofulvibacter geojedonensis</name>
    <dbReference type="NCBI Taxonomy" id="1123758"/>
    <lineage>
        <taxon>Bacteria</taxon>
        <taxon>Pseudomonadati</taxon>
        <taxon>Bacteroidota</taxon>
        <taxon>Flavobacteriia</taxon>
        <taxon>Flavobacteriales</taxon>
        <taxon>Flavobacteriaceae</taxon>
        <taxon>Pseudofulvibacter</taxon>
    </lineage>
</organism>
<reference evidence="4" key="1">
    <citation type="journal article" date="2019" name="Int. J. Syst. Evol. Microbiol.">
        <title>The Global Catalogue of Microorganisms (GCM) 10K type strain sequencing project: providing services to taxonomists for standard genome sequencing and annotation.</title>
        <authorList>
            <consortium name="The Broad Institute Genomics Platform"/>
            <consortium name="The Broad Institute Genome Sequencing Center for Infectious Disease"/>
            <person name="Wu L."/>
            <person name="Ma J."/>
        </authorList>
    </citation>
    <scope>NUCLEOTIDE SEQUENCE [LARGE SCALE GENOMIC DNA]</scope>
    <source>
        <strain evidence="4">CCUG 62114</strain>
    </source>
</reference>
<feature type="transmembrane region" description="Helical" evidence="2">
    <location>
        <begin position="61"/>
        <end position="79"/>
    </location>
</feature>
<keyword evidence="2" id="KW-0812">Transmembrane</keyword>
<evidence type="ECO:0000256" key="2">
    <source>
        <dbReference type="SAM" id="Phobius"/>
    </source>
</evidence>
<dbReference type="EMBL" id="JBHTJM010000008">
    <property type="protein sequence ID" value="MFD0964021.1"/>
    <property type="molecule type" value="Genomic_DNA"/>
</dbReference>
<proteinExistence type="predicted"/>
<accession>A0ABW3I2D5</accession>
<evidence type="ECO:0000313" key="4">
    <source>
        <dbReference type="Proteomes" id="UP001596997"/>
    </source>
</evidence>
<keyword evidence="4" id="KW-1185">Reference proteome</keyword>
<name>A0ABW3I2D5_9FLAO</name>
<dbReference type="Pfam" id="PF13432">
    <property type="entry name" value="TPR_16"/>
    <property type="match status" value="1"/>
</dbReference>
<gene>
    <name evidence="3" type="ORF">ACFQ1O_08405</name>
</gene>
<keyword evidence="2" id="KW-0472">Membrane</keyword>
<sequence>MATYKKRGYKKPKEKVKEVAEEILDDNTGYVEGESTTEEVFDTLDASANKAEEWFAANQKYIFGIVGVLALGMLAYMAYGKFIQSPKESEAANDMFKAQTYFTQAVNASGKAKDSLFNLALNGGEGKFGLIDITNEYSGTDAANLANYMAGMSYLNMNDYKNAVTYLDKFSSKDEVMMANARGGVADAFVQLNQLEDALGEYEKAANVGNNDFTAPRFLYKAAVVALDLGKNDVAAKHLTRIKDEFKTSAEASKVDALLGQAQAGK</sequence>
<evidence type="ECO:0000256" key="1">
    <source>
        <dbReference type="SAM" id="Coils"/>
    </source>
</evidence>
<evidence type="ECO:0000313" key="3">
    <source>
        <dbReference type="EMBL" id="MFD0964021.1"/>
    </source>
</evidence>
<dbReference type="Proteomes" id="UP001596997">
    <property type="component" value="Unassembled WGS sequence"/>
</dbReference>
<feature type="coiled-coil region" evidence="1">
    <location>
        <begin position="185"/>
        <end position="212"/>
    </location>
</feature>
<comment type="caution">
    <text evidence="3">The sequence shown here is derived from an EMBL/GenBank/DDBJ whole genome shotgun (WGS) entry which is preliminary data.</text>
</comment>
<protein>
    <submittedName>
        <fullName evidence="3">Tol-pal system YbgF family protein</fullName>
    </submittedName>
</protein>
<dbReference type="InterPro" id="IPR011990">
    <property type="entry name" value="TPR-like_helical_dom_sf"/>
</dbReference>
<keyword evidence="2" id="KW-1133">Transmembrane helix</keyword>
<dbReference type="RefSeq" id="WP_377715330.1">
    <property type="nucleotide sequence ID" value="NZ_JBHTJM010000008.1"/>
</dbReference>